<name>A0A9W9Y7I9_9CNID</name>
<accession>A0A9W9Y7I9</accession>
<protein>
    <submittedName>
        <fullName evidence="2">Uncharacterized protein</fullName>
    </submittedName>
</protein>
<evidence type="ECO:0000313" key="3">
    <source>
        <dbReference type="Proteomes" id="UP001163046"/>
    </source>
</evidence>
<sequence>MAKTEDDDNVLGRLLFEEEKRKSRRSIMGQEQASEMATEDYLEHRKQFQRQPQLRYPKTKTKLTSTPLYEPIYDLRLEWMVSTGESIKSQSDKTFIAHEHHTKHQLQNNLQEFQRGNKTHCNRSGRWKQRRLLKLKREKNTLIQERNGREERESNEKST</sequence>
<feature type="region of interest" description="Disordered" evidence="1">
    <location>
        <begin position="138"/>
        <end position="159"/>
    </location>
</feature>
<reference evidence="2" key="1">
    <citation type="submission" date="2023-01" db="EMBL/GenBank/DDBJ databases">
        <title>Genome assembly of the deep-sea coral Lophelia pertusa.</title>
        <authorList>
            <person name="Herrera S."/>
            <person name="Cordes E."/>
        </authorList>
    </citation>
    <scope>NUCLEOTIDE SEQUENCE</scope>
    <source>
        <strain evidence="2">USNM1676648</strain>
        <tissue evidence="2">Polyp</tissue>
    </source>
</reference>
<dbReference type="Proteomes" id="UP001163046">
    <property type="component" value="Unassembled WGS sequence"/>
</dbReference>
<comment type="caution">
    <text evidence="2">The sequence shown here is derived from an EMBL/GenBank/DDBJ whole genome shotgun (WGS) entry which is preliminary data.</text>
</comment>
<proteinExistence type="predicted"/>
<gene>
    <name evidence="2" type="ORF">OS493_035840</name>
</gene>
<dbReference type="EMBL" id="MU827833">
    <property type="protein sequence ID" value="KAJ7319529.1"/>
    <property type="molecule type" value="Genomic_DNA"/>
</dbReference>
<dbReference type="AlphaFoldDB" id="A0A9W9Y7I9"/>
<evidence type="ECO:0000313" key="2">
    <source>
        <dbReference type="EMBL" id="KAJ7319529.1"/>
    </source>
</evidence>
<organism evidence="2 3">
    <name type="scientific">Desmophyllum pertusum</name>
    <dbReference type="NCBI Taxonomy" id="174260"/>
    <lineage>
        <taxon>Eukaryota</taxon>
        <taxon>Metazoa</taxon>
        <taxon>Cnidaria</taxon>
        <taxon>Anthozoa</taxon>
        <taxon>Hexacorallia</taxon>
        <taxon>Scleractinia</taxon>
        <taxon>Caryophylliina</taxon>
        <taxon>Caryophylliidae</taxon>
        <taxon>Desmophyllum</taxon>
    </lineage>
</organism>
<evidence type="ECO:0000256" key="1">
    <source>
        <dbReference type="SAM" id="MobiDB-lite"/>
    </source>
</evidence>
<feature type="compositionally biased region" description="Basic and acidic residues" evidence="1">
    <location>
        <begin position="146"/>
        <end position="159"/>
    </location>
</feature>
<feature type="region of interest" description="Disordered" evidence="1">
    <location>
        <begin position="21"/>
        <end position="59"/>
    </location>
</feature>
<keyword evidence="3" id="KW-1185">Reference proteome</keyword>